<dbReference type="EMBL" id="CAXLJL010000256">
    <property type="protein sequence ID" value="CAL5135255.1"/>
    <property type="molecule type" value="Genomic_DNA"/>
</dbReference>
<reference evidence="2" key="1">
    <citation type="submission" date="2024-06" db="EMBL/GenBank/DDBJ databases">
        <authorList>
            <person name="Liu X."/>
            <person name="Lenzi L."/>
            <person name="Haldenby T S."/>
            <person name="Uol C."/>
        </authorList>
    </citation>
    <scope>NUCLEOTIDE SEQUENCE</scope>
</reference>
<dbReference type="GO" id="GO:0045503">
    <property type="term" value="F:dynein light chain binding"/>
    <property type="evidence" value="ECO:0007669"/>
    <property type="project" value="InterPro"/>
</dbReference>
<feature type="compositionally biased region" description="Basic and acidic residues" evidence="1">
    <location>
        <begin position="97"/>
        <end position="114"/>
    </location>
</feature>
<dbReference type="SMART" id="SM00320">
    <property type="entry name" value="WD40"/>
    <property type="match status" value="2"/>
</dbReference>
<dbReference type="PANTHER" id="PTHR16022:SF0">
    <property type="entry name" value="CYTOPLASMIC DYNEIN 2 INTERMEDIATE CHAIN 1"/>
    <property type="match status" value="1"/>
</dbReference>
<feature type="compositionally biased region" description="Basic and acidic residues" evidence="1">
    <location>
        <begin position="54"/>
        <end position="66"/>
    </location>
</feature>
<dbReference type="PANTHER" id="PTHR16022">
    <property type="entry name" value="WD REPEAT DOMAIN 60"/>
    <property type="match status" value="1"/>
</dbReference>
<dbReference type="InterPro" id="IPR036322">
    <property type="entry name" value="WD40_repeat_dom_sf"/>
</dbReference>
<feature type="compositionally biased region" description="Basic and acidic residues" evidence="1">
    <location>
        <begin position="14"/>
        <end position="43"/>
    </location>
</feature>
<comment type="caution">
    <text evidence="2">The sequence shown here is derived from an EMBL/GenBank/DDBJ whole genome shotgun (WGS) entry which is preliminary data.</text>
</comment>
<dbReference type="InterPro" id="IPR015943">
    <property type="entry name" value="WD40/YVTN_repeat-like_dom_sf"/>
</dbReference>
<feature type="compositionally biased region" description="Basic and acidic residues" evidence="1">
    <location>
        <begin position="159"/>
        <end position="168"/>
    </location>
</feature>
<dbReference type="SUPFAM" id="SSF50978">
    <property type="entry name" value="WD40 repeat-like"/>
    <property type="match status" value="1"/>
</dbReference>
<dbReference type="Proteomes" id="UP001497525">
    <property type="component" value="Unassembled WGS sequence"/>
</dbReference>
<dbReference type="GO" id="GO:0005868">
    <property type="term" value="C:cytoplasmic dynein complex"/>
    <property type="evidence" value="ECO:0007669"/>
    <property type="project" value="InterPro"/>
</dbReference>
<protein>
    <recommendedName>
        <fullName evidence="4">WD repeat-containing protein 60</fullName>
    </recommendedName>
</protein>
<proteinExistence type="predicted"/>
<evidence type="ECO:0000313" key="2">
    <source>
        <dbReference type="EMBL" id="CAL5135255.1"/>
    </source>
</evidence>
<evidence type="ECO:0008006" key="4">
    <source>
        <dbReference type="Google" id="ProtNLM"/>
    </source>
</evidence>
<feature type="compositionally biased region" description="Polar residues" evidence="1">
    <location>
        <begin position="220"/>
        <end position="239"/>
    </location>
</feature>
<feature type="region of interest" description="Disordered" evidence="1">
    <location>
        <begin position="1"/>
        <end position="180"/>
    </location>
</feature>
<dbReference type="AlphaFoldDB" id="A0AAV2TFN2"/>
<feature type="compositionally biased region" description="Basic and acidic residues" evidence="1">
    <location>
        <begin position="196"/>
        <end position="215"/>
    </location>
</feature>
<dbReference type="GO" id="GO:0005929">
    <property type="term" value="C:cilium"/>
    <property type="evidence" value="ECO:0007669"/>
    <property type="project" value="GOC"/>
</dbReference>
<gene>
    <name evidence="2" type="ORF">CDAUBV1_LOCUS9426</name>
</gene>
<dbReference type="GO" id="GO:0042073">
    <property type="term" value="P:intraciliary transport"/>
    <property type="evidence" value="ECO:0007669"/>
    <property type="project" value="InterPro"/>
</dbReference>
<accession>A0AAV2TFN2</accession>
<organism evidence="2 3">
    <name type="scientific">Calicophoron daubneyi</name>
    <name type="common">Rumen fluke</name>
    <name type="synonym">Paramphistomum daubneyi</name>
    <dbReference type="NCBI Taxonomy" id="300641"/>
    <lineage>
        <taxon>Eukaryota</taxon>
        <taxon>Metazoa</taxon>
        <taxon>Spiralia</taxon>
        <taxon>Lophotrochozoa</taxon>
        <taxon>Platyhelminthes</taxon>
        <taxon>Trematoda</taxon>
        <taxon>Digenea</taxon>
        <taxon>Plagiorchiida</taxon>
        <taxon>Pronocephalata</taxon>
        <taxon>Paramphistomoidea</taxon>
        <taxon>Paramphistomidae</taxon>
        <taxon>Calicophoron</taxon>
    </lineage>
</organism>
<dbReference type="InterPro" id="IPR001680">
    <property type="entry name" value="WD40_rpt"/>
</dbReference>
<dbReference type="Gene3D" id="2.130.10.10">
    <property type="entry name" value="YVTN repeat-like/Quinoprotein amine dehydrogenase"/>
    <property type="match status" value="2"/>
</dbReference>
<dbReference type="InterPro" id="IPR042505">
    <property type="entry name" value="DYNC2I1"/>
</dbReference>
<feature type="compositionally biased region" description="Basic and acidic residues" evidence="1">
    <location>
        <begin position="123"/>
        <end position="137"/>
    </location>
</feature>
<evidence type="ECO:0000256" key="1">
    <source>
        <dbReference type="SAM" id="MobiDB-lite"/>
    </source>
</evidence>
<name>A0AAV2TFN2_CALDB</name>
<evidence type="ECO:0000313" key="3">
    <source>
        <dbReference type="Proteomes" id="UP001497525"/>
    </source>
</evidence>
<sequence length="1073" mass="118206">MQKERRTSHPFLSKKPEDVKKPRRSEGSEHRRRSEVDYEDRVTKPNSKKSVIRHTKEAGEGARGDEMSGGAKAHTKLLSDDKSGTKLHRRGSSTRQKQNEDKLPETKASKKLNDNEEIANHGGSEKPRKSHRNKSENDGQDNNTGIGESKLKKRHRPQKHGEAQENKRGSHHAQIRMKNESFIEHITLLDRERFNSEGYTEREGQKGDCKPRSDLAESAVLQSSKNQISKDIPNGSKTVAASPLEEMPSLPCPGKDYKEDEYAEDFEDYASDFDDPGSSGISTKSIRGSPVTVLLQPSGRQSPAKDQSLPLGQWFVVSSHKNNNEGDGSHEYSSIPASGLIDFGQSFRRSRRVTQQRIQQRATELLRLIDLDFDGNDHVFEMKPLDEYANYMVRFGQANCNQAQAQTQDDAIDREVQTEPVEVCPEGGLWTQCPSLDSGECFGYECVRASGNVEDTMYSNGSVNNEFASFLDELMAEFTQTGDKGNSAAAPFSLSDPLPDSLLPRLRSVLCMLDEEFLPSLLNKPTEQFTSAADSSVAHRLFQIETESCGEESEQPSILGDSECVACAFAPSNGDALLTIHRPNKVSHQDHLNDRCGFVQPAGELIYVWSISGGNGQPIHQLYCPGLSETGLNGASIICATFSPDAGASMVIGGLADGSICLWDLRDAQQDQEGSGRSLQPDTTIEQPCGVMSDAIPPVYSTSGIEIQHLALSKTSEVKQDPDNSNIGCWSQHHCAPVISIQLLAQNSPGKQSAGRNFQFAALDTFGSLSLWMVLTPSRTNMRSLYELLSGSQIDLGLRPCQYVAQLICLVYLDVRIPSLEIMSAPKVKVAENDEAEDNKSAGDMKELRRRNTAATSLVVTDRGNFLIGFNDGLLVQQGRSATQAIYPRYFYQPENRSAILCMAGHPEGSLSIVVVGYADGIIRLYNTHHAKPLYQWDIAQHRTSLCGAVKLVWCSSRPAIFFCLDAHGFVSTWDLLNSTNRQQVCRGKTPSTASKLTEQTSADSPSSSRVYDFSISQGVMLNVDGKARPSTALALIYSDAVKINWLEPDWSDRTAEELPSVKTCLEELISSS</sequence>
<feature type="region of interest" description="Disordered" evidence="1">
    <location>
        <begin position="196"/>
        <end position="252"/>
    </location>
</feature>
<dbReference type="GO" id="GO:0045504">
    <property type="term" value="F:dynein heavy chain binding"/>
    <property type="evidence" value="ECO:0007669"/>
    <property type="project" value="InterPro"/>
</dbReference>